<keyword evidence="3" id="KW-1185">Reference proteome</keyword>
<accession>A0A2S1YGQ8</accession>
<dbReference type="InterPro" id="IPR007712">
    <property type="entry name" value="RelE/ParE_toxin"/>
</dbReference>
<dbReference type="AlphaFoldDB" id="A0A2S1YGQ8"/>
<dbReference type="InterPro" id="IPR035093">
    <property type="entry name" value="RelE/ParE_toxin_dom_sf"/>
</dbReference>
<evidence type="ECO:0000256" key="1">
    <source>
        <dbReference type="ARBA" id="ARBA00022649"/>
    </source>
</evidence>
<sequence>MAITKKKVVTSALFDFVDLPLIHEYGTETFGIRLADAFIAEIYSSLDTLSKEYLIHPECRHLVTKSKKYRNIILGSYLIIYRITEMRIEVLRAFHGSRSPKTIAKTKKITIDYT</sequence>
<protein>
    <submittedName>
        <fullName evidence="2">Plasmid stabilization protein ParE</fullName>
    </submittedName>
</protein>
<dbReference type="EMBL" id="CP029255">
    <property type="protein sequence ID" value="AWK03233.1"/>
    <property type="molecule type" value="Genomic_DNA"/>
</dbReference>
<proteinExistence type="predicted"/>
<dbReference type="OrthoDB" id="7173315at2"/>
<name>A0A2S1YGQ8_9FLAO</name>
<keyword evidence="1" id="KW-1277">Toxin-antitoxin system</keyword>
<dbReference type="Gene3D" id="3.30.2310.20">
    <property type="entry name" value="RelE-like"/>
    <property type="match status" value="1"/>
</dbReference>
<organism evidence="2 3">
    <name type="scientific">Flavobacterium crocinum</name>
    <dbReference type="NCBI Taxonomy" id="2183896"/>
    <lineage>
        <taxon>Bacteria</taxon>
        <taxon>Pseudomonadati</taxon>
        <taxon>Bacteroidota</taxon>
        <taxon>Flavobacteriia</taxon>
        <taxon>Flavobacteriales</taxon>
        <taxon>Flavobacteriaceae</taxon>
        <taxon>Flavobacterium</taxon>
    </lineage>
</organism>
<dbReference type="Pfam" id="PF05016">
    <property type="entry name" value="ParE_toxin"/>
    <property type="match status" value="1"/>
</dbReference>
<dbReference type="RefSeq" id="WP_109190811.1">
    <property type="nucleotide sequence ID" value="NZ_CP029255.1"/>
</dbReference>
<evidence type="ECO:0000313" key="2">
    <source>
        <dbReference type="EMBL" id="AWK03233.1"/>
    </source>
</evidence>
<dbReference type="Proteomes" id="UP000245250">
    <property type="component" value="Chromosome"/>
</dbReference>
<gene>
    <name evidence="2" type="ORF">HYN56_02950</name>
</gene>
<dbReference type="KEGG" id="fcr:HYN56_02950"/>
<reference evidence="2 3" key="1">
    <citation type="submission" date="2018-05" db="EMBL/GenBank/DDBJ databases">
        <title>Genome sequencing of Flavobacterium sp. HYN0056.</title>
        <authorList>
            <person name="Yi H."/>
            <person name="Baek C."/>
        </authorList>
    </citation>
    <scope>NUCLEOTIDE SEQUENCE [LARGE SCALE GENOMIC DNA]</scope>
    <source>
        <strain evidence="2 3">HYN0056</strain>
    </source>
</reference>
<evidence type="ECO:0000313" key="3">
    <source>
        <dbReference type="Proteomes" id="UP000245250"/>
    </source>
</evidence>